<protein>
    <submittedName>
        <fullName evidence="3">Uncharacterized protein</fullName>
    </submittedName>
</protein>
<dbReference type="EMBL" id="JBHUME010000019">
    <property type="protein sequence ID" value="MFD2615328.1"/>
    <property type="molecule type" value="Genomic_DNA"/>
</dbReference>
<gene>
    <name evidence="3" type="ORF">ACFSUF_23275</name>
</gene>
<accession>A0ABW5PKZ1</accession>
<comment type="caution">
    <text evidence="3">The sequence shown here is derived from an EMBL/GenBank/DDBJ whole genome shotgun (WGS) entry which is preliminary data.</text>
</comment>
<evidence type="ECO:0000313" key="4">
    <source>
        <dbReference type="Proteomes" id="UP001597541"/>
    </source>
</evidence>
<dbReference type="RefSeq" id="WP_377607115.1">
    <property type="nucleotide sequence ID" value="NZ_JBHUME010000019.1"/>
</dbReference>
<reference evidence="4" key="1">
    <citation type="journal article" date="2019" name="Int. J. Syst. Evol. Microbiol.">
        <title>The Global Catalogue of Microorganisms (GCM) 10K type strain sequencing project: providing services to taxonomists for standard genome sequencing and annotation.</title>
        <authorList>
            <consortium name="The Broad Institute Genomics Platform"/>
            <consortium name="The Broad Institute Genome Sequencing Center for Infectious Disease"/>
            <person name="Wu L."/>
            <person name="Ma J."/>
        </authorList>
    </citation>
    <scope>NUCLEOTIDE SEQUENCE [LARGE SCALE GENOMIC DNA]</scope>
    <source>
        <strain evidence="4">KCTC 3950</strain>
    </source>
</reference>
<keyword evidence="4" id="KW-1185">Reference proteome</keyword>
<keyword evidence="2" id="KW-0732">Signal</keyword>
<evidence type="ECO:0000313" key="3">
    <source>
        <dbReference type="EMBL" id="MFD2615328.1"/>
    </source>
</evidence>
<evidence type="ECO:0000256" key="2">
    <source>
        <dbReference type="SAM" id="SignalP"/>
    </source>
</evidence>
<dbReference type="Proteomes" id="UP001597541">
    <property type="component" value="Unassembled WGS sequence"/>
</dbReference>
<feature type="chain" id="PRO_5045104711" evidence="2">
    <location>
        <begin position="27"/>
        <end position="258"/>
    </location>
</feature>
<feature type="signal peptide" evidence="2">
    <location>
        <begin position="1"/>
        <end position="26"/>
    </location>
</feature>
<evidence type="ECO:0000256" key="1">
    <source>
        <dbReference type="SAM" id="Coils"/>
    </source>
</evidence>
<organism evidence="3 4">
    <name type="scientific">Paenibacillus gansuensis</name>
    <dbReference type="NCBI Taxonomy" id="306542"/>
    <lineage>
        <taxon>Bacteria</taxon>
        <taxon>Bacillati</taxon>
        <taxon>Bacillota</taxon>
        <taxon>Bacilli</taxon>
        <taxon>Bacillales</taxon>
        <taxon>Paenibacillaceae</taxon>
        <taxon>Paenibacillus</taxon>
    </lineage>
</organism>
<feature type="coiled-coil region" evidence="1">
    <location>
        <begin position="175"/>
        <end position="232"/>
    </location>
</feature>
<name>A0ABW5PKZ1_9BACL</name>
<keyword evidence="1" id="KW-0175">Coiled coil</keyword>
<sequence>MKFMKSKVAAGVLAVSMVATMGTAYAAVNPNAGTQLQNWYTATANAAKALVTGNFNSYYNAETAKLNTSVNNTINTARENIRDTGRAEVTRLNNNVNGQLNTYLGQIDSTNSSIQGSMQAEYNSFVSGINAKTNSDLAVIGTASEKSIANAVKNHEGVYTTRLNEAATKTQSEAVAALQAKIAAVKAELNGLVEQGKANATNEINANLDSKISELKATLEALTAQLTAAAQGRIVAKSDQLQAEAIDALNAVVNGINN</sequence>
<proteinExistence type="predicted"/>